<reference evidence="1 2" key="1">
    <citation type="submission" date="2019-02" db="EMBL/GenBank/DDBJ databases">
        <title>Prokaryotic population dynamics and viral predation in marine succession experiment using metagenomics: the confinement effect.</title>
        <authorList>
            <person name="Haro-Moreno J.M."/>
            <person name="Rodriguez-Valera F."/>
            <person name="Lopez-Perez M."/>
        </authorList>
    </citation>
    <scope>NUCLEOTIDE SEQUENCE [LARGE SCALE GENOMIC DNA]</scope>
    <source>
        <strain evidence="1">MED-G157</strain>
    </source>
</reference>
<protein>
    <submittedName>
        <fullName evidence="1">Uncharacterized protein</fullName>
    </submittedName>
</protein>
<dbReference type="EMBL" id="SHAG01000001">
    <property type="protein sequence ID" value="RZO77805.1"/>
    <property type="molecule type" value="Genomic_DNA"/>
</dbReference>
<evidence type="ECO:0000313" key="2">
    <source>
        <dbReference type="Proteomes" id="UP000316199"/>
    </source>
</evidence>
<gene>
    <name evidence="1" type="ORF">EVA68_00850</name>
</gene>
<comment type="caution">
    <text evidence="1">The sequence shown here is derived from an EMBL/GenBank/DDBJ whole genome shotgun (WGS) entry which is preliminary data.</text>
</comment>
<organism evidence="1 2">
    <name type="scientific">OM182 bacterium</name>
    <dbReference type="NCBI Taxonomy" id="2510334"/>
    <lineage>
        <taxon>Bacteria</taxon>
        <taxon>Pseudomonadati</taxon>
        <taxon>Pseudomonadota</taxon>
        <taxon>Gammaproteobacteria</taxon>
        <taxon>OMG group</taxon>
        <taxon>OM182 clade</taxon>
    </lineage>
</organism>
<dbReference type="AlphaFoldDB" id="A0A520S5P2"/>
<evidence type="ECO:0000313" key="1">
    <source>
        <dbReference type="EMBL" id="RZO77805.1"/>
    </source>
</evidence>
<sequence>MLVKTITCEICGSDSYAKKFHEEFIETILEIPGPFNLTTRDSGILGDEFFREALDCGPQTNRTVGVGNLVYLAPTLLRKARLTIGYSSGIRGGFCIILATFGINYGACT</sequence>
<dbReference type="Proteomes" id="UP000316199">
    <property type="component" value="Unassembled WGS sequence"/>
</dbReference>
<accession>A0A520S5P2</accession>
<proteinExistence type="predicted"/>
<name>A0A520S5P2_9GAMM</name>